<feature type="transmembrane region" description="Helical" evidence="2">
    <location>
        <begin position="288"/>
        <end position="315"/>
    </location>
</feature>
<feature type="region of interest" description="Disordered" evidence="1">
    <location>
        <begin position="78"/>
        <end position="114"/>
    </location>
</feature>
<keyword evidence="2" id="KW-1133">Transmembrane helix</keyword>
<feature type="compositionally biased region" description="Acidic residues" evidence="1">
    <location>
        <begin position="98"/>
        <end position="111"/>
    </location>
</feature>
<dbReference type="OMA" id="THHEGCL"/>
<keyword evidence="4" id="KW-1185">Reference proteome</keyword>
<reference evidence="3 4" key="1">
    <citation type="submission" date="2018-05" db="EMBL/GenBank/DDBJ databases">
        <title>Draft genome sequence of Scytalidium lignicola DSM 105466, a ubiquitous saprotrophic fungus.</title>
        <authorList>
            <person name="Buettner E."/>
            <person name="Gebauer A.M."/>
            <person name="Hofrichter M."/>
            <person name="Liers C."/>
            <person name="Kellner H."/>
        </authorList>
    </citation>
    <scope>NUCLEOTIDE SEQUENCE [LARGE SCALE GENOMIC DNA]</scope>
    <source>
        <strain evidence="3 4">DSM 105466</strain>
    </source>
</reference>
<proteinExistence type="predicted"/>
<gene>
    <name evidence="3" type="ORF">B7463_g9682</name>
</gene>
<evidence type="ECO:0000256" key="1">
    <source>
        <dbReference type="SAM" id="MobiDB-lite"/>
    </source>
</evidence>
<protein>
    <submittedName>
        <fullName evidence="3">Uncharacterized protein</fullName>
    </submittedName>
</protein>
<feature type="transmembrane region" description="Helical" evidence="2">
    <location>
        <begin position="249"/>
        <end position="268"/>
    </location>
</feature>
<feature type="region of interest" description="Disordered" evidence="1">
    <location>
        <begin position="1"/>
        <end position="27"/>
    </location>
</feature>
<dbReference type="EMBL" id="NCSJ02000249">
    <property type="protein sequence ID" value="RFU26659.1"/>
    <property type="molecule type" value="Genomic_DNA"/>
</dbReference>
<keyword evidence="2" id="KW-0472">Membrane</keyword>
<evidence type="ECO:0000256" key="2">
    <source>
        <dbReference type="SAM" id="Phobius"/>
    </source>
</evidence>
<keyword evidence="2" id="KW-0812">Transmembrane</keyword>
<dbReference type="AlphaFoldDB" id="A0A3E2GZV6"/>
<organism evidence="3 4">
    <name type="scientific">Scytalidium lignicola</name>
    <name type="common">Hyphomycete</name>
    <dbReference type="NCBI Taxonomy" id="5539"/>
    <lineage>
        <taxon>Eukaryota</taxon>
        <taxon>Fungi</taxon>
        <taxon>Dikarya</taxon>
        <taxon>Ascomycota</taxon>
        <taxon>Pezizomycotina</taxon>
        <taxon>Leotiomycetes</taxon>
        <taxon>Leotiomycetes incertae sedis</taxon>
        <taxon>Scytalidium</taxon>
    </lineage>
</organism>
<accession>A0A3E2GZV6</accession>
<feature type="region of interest" description="Disordered" evidence="1">
    <location>
        <begin position="216"/>
        <end position="239"/>
    </location>
</feature>
<feature type="non-terminal residue" evidence="3">
    <location>
        <position position="352"/>
    </location>
</feature>
<name>A0A3E2GZV6_SCYLI</name>
<evidence type="ECO:0000313" key="3">
    <source>
        <dbReference type="EMBL" id="RFU26659.1"/>
    </source>
</evidence>
<feature type="non-terminal residue" evidence="3">
    <location>
        <position position="1"/>
    </location>
</feature>
<sequence>MSQSKVSPKLSKSEKSHISNQPPSGGVNAVLKDVIALHGNPRALIMTVVTPEEEEEVKRLFKDSRKLTRSPSRIVVTTPERLQDDVNEIESEARSEVESDVESESESDVEPEDKTKYSTFHLLASPTVEYANILRIGSKSTFCGWNYPRWCMRPNAINNYKLDYSSGCAVDTTDGPEEGMRVLSHSRAEFSTSEENMDEIKEKCHELTKCMLKESEAATNRDTPKSLAEVSSPTPTPDKTETWFEKWKGLLAVIIGGGAGCAAGGGFMHFSAAGITIKGPFGLSMAAGYANCTLGGACAVGVGTAVVAGLLVYFIPWDQVFDFIRRQLSKIWNHVRDTITWIWKRLTALVGW</sequence>
<dbReference type="OrthoDB" id="5057308at2759"/>
<evidence type="ECO:0000313" key="4">
    <source>
        <dbReference type="Proteomes" id="UP000258309"/>
    </source>
</evidence>
<comment type="caution">
    <text evidence="3">The sequence shown here is derived from an EMBL/GenBank/DDBJ whole genome shotgun (WGS) entry which is preliminary data.</text>
</comment>
<dbReference type="Proteomes" id="UP000258309">
    <property type="component" value="Unassembled WGS sequence"/>
</dbReference>